<comment type="caution">
    <text evidence="2">The sequence shown here is derived from an EMBL/GenBank/DDBJ whole genome shotgun (WGS) entry which is preliminary data.</text>
</comment>
<keyword evidence="1" id="KW-1133">Transmembrane helix</keyword>
<dbReference type="AlphaFoldDB" id="A0A8J6U1G1"/>
<keyword evidence="1" id="KW-0472">Membrane</keyword>
<gene>
    <name evidence="2" type="ORF">H9Y05_01120</name>
</gene>
<dbReference type="EMBL" id="JACVEL010000001">
    <property type="protein sequence ID" value="MBC9811065.1"/>
    <property type="molecule type" value="Genomic_DNA"/>
</dbReference>
<keyword evidence="1" id="KW-0812">Transmembrane</keyword>
<dbReference type="Proteomes" id="UP000652681">
    <property type="component" value="Unassembled WGS sequence"/>
</dbReference>
<dbReference type="InterPro" id="IPR045764">
    <property type="entry name" value="DUF6132"/>
</dbReference>
<proteinExistence type="predicted"/>
<organism evidence="2 3">
    <name type="scientific">Taishania pollutisoli</name>
    <dbReference type="NCBI Taxonomy" id="2766479"/>
    <lineage>
        <taxon>Bacteria</taxon>
        <taxon>Pseudomonadati</taxon>
        <taxon>Bacteroidota</taxon>
        <taxon>Flavobacteriia</taxon>
        <taxon>Flavobacteriales</taxon>
        <taxon>Crocinitomicaceae</taxon>
        <taxon>Taishania</taxon>
    </lineage>
</organism>
<feature type="transmembrane region" description="Helical" evidence="1">
    <location>
        <begin position="38"/>
        <end position="60"/>
    </location>
</feature>
<reference evidence="2" key="1">
    <citation type="submission" date="2020-09" db="EMBL/GenBank/DDBJ databases">
        <title>Taishania pollutisoli gen. nov., sp. nov., Isolated from Tetrabromobisphenol A-Contaminated Soil.</title>
        <authorList>
            <person name="Chen Q."/>
        </authorList>
    </citation>
    <scope>NUCLEOTIDE SEQUENCE</scope>
    <source>
        <strain evidence="2">CZZ-1</strain>
    </source>
</reference>
<dbReference type="RefSeq" id="WP_163492320.1">
    <property type="nucleotide sequence ID" value="NZ_JACVEL010000001.1"/>
</dbReference>
<name>A0A8J6U1G1_9FLAO</name>
<protein>
    <recommendedName>
        <fullName evidence="4">YtxH domain-containing protein</fullName>
    </recommendedName>
</protein>
<sequence>MKNFIKRQRLLLIGIAIGVVAGYAYWKFVGCNSGTCPITSNPLNSILYGAVTGGLFFSLFQKKKPYNSNK</sequence>
<keyword evidence="3" id="KW-1185">Reference proteome</keyword>
<dbReference type="Pfam" id="PF19628">
    <property type="entry name" value="DUF6132"/>
    <property type="match status" value="1"/>
</dbReference>
<evidence type="ECO:0000313" key="2">
    <source>
        <dbReference type="EMBL" id="MBC9811065.1"/>
    </source>
</evidence>
<feature type="transmembrane region" description="Helical" evidence="1">
    <location>
        <begin position="9"/>
        <end position="26"/>
    </location>
</feature>
<accession>A0A8J6U1G1</accession>
<evidence type="ECO:0000256" key="1">
    <source>
        <dbReference type="SAM" id="Phobius"/>
    </source>
</evidence>
<evidence type="ECO:0008006" key="4">
    <source>
        <dbReference type="Google" id="ProtNLM"/>
    </source>
</evidence>
<evidence type="ECO:0000313" key="3">
    <source>
        <dbReference type="Proteomes" id="UP000652681"/>
    </source>
</evidence>